<evidence type="ECO:0000313" key="4">
    <source>
        <dbReference type="Proteomes" id="UP001140074"/>
    </source>
</evidence>
<name>A0A9W8II16_9FUNG</name>
<dbReference type="Proteomes" id="UP001140074">
    <property type="component" value="Unassembled WGS sequence"/>
</dbReference>
<organism evidence="3 4">
    <name type="scientific">Coemansia aciculifera</name>
    <dbReference type="NCBI Taxonomy" id="417176"/>
    <lineage>
        <taxon>Eukaryota</taxon>
        <taxon>Fungi</taxon>
        <taxon>Fungi incertae sedis</taxon>
        <taxon>Zoopagomycota</taxon>
        <taxon>Kickxellomycotina</taxon>
        <taxon>Kickxellomycetes</taxon>
        <taxon>Kickxellales</taxon>
        <taxon>Kickxellaceae</taxon>
        <taxon>Coemansia</taxon>
    </lineage>
</organism>
<dbReference type="Pfam" id="PF12796">
    <property type="entry name" value="Ank_2"/>
    <property type="match status" value="1"/>
</dbReference>
<dbReference type="AlphaFoldDB" id="A0A9W8II16"/>
<protein>
    <recommendedName>
        <fullName evidence="5">Ankyrin</fullName>
    </recommendedName>
</protein>
<keyword evidence="4" id="KW-1185">Reference proteome</keyword>
<sequence>MSDERDENFREMAALGNVKAVRAYIRGGVNIDGQNKMNGWTALHWACARGQSDIVEILIRAGANLDLKNSKGESALDVCKSDNIHALFPGYEGASNSPVTSAGDKPVGDSTEKAFMPNYLANPDLIKAWGMPDDVLDAAVTQGESGYMRQMQYEASVSGGNNSRQQQQHQMPQKSQSSAPAPVSDERELLVYRNQVDESSLLGSVFISDNRQTVAELGDIIRGELDGVPETFTVARYNGKQTVPVSTKQETFNVGRIFRGTDDAVVLK</sequence>
<reference evidence="3" key="1">
    <citation type="submission" date="2022-07" db="EMBL/GenBank/DDBJ databases">
        <title>Phylogenomic reconstructions and comparative analyses of Kickxellomycotina fungi.</title>
        <authorList>
            <person name="Reynolds N.K."/>
            <person name="Stajich J.E."/>
            <person name="Barry K."/>
            <person name="Grigoriev I.V."/>
            <person name="Crous P."/>
            <person name="Smith M.E."/>
        </authorList>
    </citation>
    <scope>NUCLEOTIDE SEQUENCE</scope>
    <source>
        <strain evidence="3">RSA 476</strain>
    </source>
</reference>
<accession>A0A9W8II16</accession>
<dbReference type="InterPro" id="IPR039195">
    <property type="entry name" value="ANKRD40"/>
</dbReference>
<evidence type="ECO:0000313" key="3">
    <source>
        <dbReference type="EMBL" id="KAJ2863866.1"/>
    </source>
</evidence>
<keyword evidence="1" id="KW-0040">ANK repeat</keyword>
<evidence type="ECO:0008006" key="5">
    <source>
        <dbReference type="Google" id="ProtNLM"/>
    </source>
</evidence>
<gene>
    <name evidence="3" type="ORF">GGH94_003316</name>
</gene>
<dbReference type="PANTHER" id="PTHR24192:SF3">
    <property type="entry name" value="ANKYRIN REPEAT DOMAIN 40"/>
    <property type="match status" value="1"/>
</dbReference>
<evidence type="ECO:0000256" key="1">
    <source>
        <dbReference type="PROSITE-ProRule" id="PRU00023"/>
    </source>
</evidence>
<feature type="compositionally biased region" description="Low complexity" evidence="2">
    <location>
        <begin position="163"/>
        <end position="178"/>
    </location>
</feature>
<proteinExistence type="predicted"/>
<feature type="region of interest" description="Disordered" evidence="2">
    <location>
        <begin position="155"/>
        <end position="185"/>
    </location>
</feature>
<dbReference type="InterPro" id="IPR036770">
    <property type="entry name" value="Ankyrin_rpt-contain_sf"/>
</dbReference>
<dbReference type="SUPFAM" id="SSF48403">
    <property type="entry name" value="Ankyrin repeat"/>
    <property type="match status" value="1"/>
</dbReference>
<dbReference type="InterPro" id="IPR002110">
    <property type="entry name" value="Ankyrin_rpt"/>
</dbReference>
<dbReference type="PROSITE" id="PS50297">
    <property type="entry name" value="ANK_REP_REGION"/>
    <property type="match status" value="1"/>
</dbReference>
<comment type="caution">
    <text evidence="3">The sequence shown here is derived from an EMBL/GenBank/DDBJ whole genome shotgun (WGS) entry which is preliminary data.</text>
</comment>
<dbReference type="SMART" id="SM00248">
    <property type="entry name" value="ANK"/>
    <property type="match status" value="1"/>
</dbReference>
<feature type="repeat" description="ANK" evidence="1">
    <location>
        <begin position="38"/>
        <end position="70"/>
    </location>
</feature>
<dbReference type="Gene3D" id="1.25.40.20">
    <property type="entry name" value="Ankyrin repeat-containing domain"/>
    <property type="match status" value="1"/>
</dbReference>
<dbReference type="EMBL" id="JANBUY010000108">
    <property type="protein sequence ID" value="KAJ2863866.1"/>
    <property type="molecule type" value="Genomic_DNA"/>
</dbReference>
<evidence type="ECO:0000256" key="2">
    <source>
        <dbReference type="SAM" id="MobiDB-lite"/>
    </source>
</evidence>
<dbReference type="PROSITE" id="PS50088">
    <property type="entry name" value="ANK_REPEAT"/>
    <property type="match status" value="1"/>
</dbReference>
<dbReference type="PANTHER" id="PTHR24192">
    <property type="entry name" value="ANKYRIN REPEAT DOMAIN 40"/>
    <property type="match status" value="1"/>
</dbReference>